<reference evidence="3" key="1">
    <citation type="journal article" date="2019" name="Int. J. Syst. Evol. Microbiol.">
        <title>The Global Catalogue of Microorganisms (GCM) 10K type strain sequencing project: providing services to taxonomists for standard genome sequencing and annotation.</title>
        <authorList>
            <consortium name="The Broad Institute Genomics Platform"/>
            <consortium name="The Broad Institute Genome Sequencing Center for Infectious Disease"/>
            <person name="Wu L."/>
            <person name="Ma J."/>
        </authorList>
    </citation>
    <scope>NUCLEOTIDE SEQUENCE [LARGE SCALE GENOMIC DNA]</scope>
    <source>
        <strain evidence="3">JCM 14234</strain>
    </source>
</reference>
<keyword evidence="3" id="KW-1185">Reference proteome</keyword>
<dbReference type="InterPro" id="IPR021424">
    <property type="entry name" value="PorA"/>
</dbReference>
<proteinExistence type="predicted"/>
<evidence type="ECO:0000313" key="2">
    <source>
        <dbReference type="EMBL" id="GAA3028710.1"/>
    </source>
</evidence>
<keyword evidence="1" id="KW-1133">Transmembrane helix</keyword>
<keyword evidence="1" id="KW-0472">Membrane</keyword>
<name>A0ABP6L3G0_9ACTN</name>
<protein>
    <recommendedName>
        <fullName evidence="4">DUF3068 domain-containing protein</fullName>
    </recommendedName>
</protein>
<sequence>MSDAPTSRWSTHQLLPPTLVFLAALCATVAIAAPTILAPQLARISLDTNLVSTAASTTPVVTLDRCSLDRPMAAMLPPRMLLRSQRVVVVRPADRRIATLQAGTVVRRDATTTAGCTDPVLIASVDRVTVDRTTAVPVGPASIQTDSTRPAAVLPDRIGITYLFAPQSRRNTAVRFFDPVTRRSVPLVPTGTDTVNGLDLTRLRADIPDTNLAALPGADPRTRLTKPASWFGWPGGIVTAEVHQRGSYTLWVDERSGLIVDATISLSREYRAGAQRLPEFDATLRYDAKTRASLAEAARSQSRPAWLAGRIVPLIAGIAALCAAAGAWAIRRRPGRSA</sequence>
<comment type="caution">
    <text evidence="2">The sequence shown here is derived from an EMBL/GenBank/DDBJ whole genome shotgun (WGS) entry which is preliminary data.</text>
</comment>
<feature type="transmembrane region" description="Helical" evidence="1">
    <location>
        <begin position="311"/>
        <end position="330"/>
    </location>
</feature>
<dbReference type="EMBL" id="BAAAVS010000015">
    <property type="protein sequence ID" value="GAA3028710.1"/>
    <property type="molecule type" value="Genomic_DNA"/>
</dbReference>
<dbReference type="Proteomes" id="UP001501035">
    <property type="component" value="Unassembled WGS sequence"/>
</dbReference>
<gene>
    <name evidence="2" type="ORF">GCM10010528_07990</name>
</gene>
<organism evidence="2 3">
    <name type="scientific">Gordonia defluvii</name>
    <dbReference type="NCBI Taxonomy" id="283718"/>
    <lineage>
        <taxon>Bacteria</taxon>
        <taxon>Bacillati</taxon>
        <taxon>Actinomycetota</taxon>
        <taxon>Actinomycetes</taxon>
        <taxon>Mycobacteriales</taxon>
        <taxon>Gordoniaceae</taxon>
        <taxon>Gordonia</taxon>
    </lineage>
</organism>
<evidence type="ECO:0008006" key="4">
    <source>
        <dbReference type="Google" id="ProtNLM"/>
    </source>
</evidence>
<evidence type="ECO:0000313" key="3">
    <source>
        <dbReference type="Proteomes" id="UP001501035"/>
    </source>
</evidence>
<dbReference type="Pfam" id="PF11271">
    <property type="entry name" value="PorA"/>
    <property type="match status" value="1"/>
</dbReference>
<evidence type="ECO:0000256" key="1">
    <source>
        <dbReference type="SAM" id="Phobius"/>
    </source>
</evidence>
<accession>A0ABP6L3G0</accession>
<dbReference type="RefSeq" id="WP_290705955.1">
    <property type="nucleotide sequence ID" value="NZ_BAAAVS010000015.1"/>
</dbReference>
<keyword evidence="1" id="KW-0812">Transmembrane</keyword>